<proteinExistence type="predicted"/>
<evidence type="ECO:0000313" key="2">
    <source>
        <dbReference type="Proteomes" id="UP001163321"/>
    </source>
</evidence>
<reference evidence="1 2" key="1">
    <citation type="journal article" date="2022" name="bioRxiv">
        <title>The genome of the oomycete Peronosclerospora sorghi, a cosmopolitan pathogen of maize and sorghum, is inflated with dispersed pseudogenes.</title>
        <authorList>
            <person name="Fletcher K."/>
            <person name="Martin F."/>
            <person name="Isakeit T."/>
            <person name="Cavanaugh K."/>
            <person name="Magill C."/>
            <person name="Michelmore R."/>
        </authorList>
    </citation>
    <scope>NUCLEOTIDE SEQUENCE [LARGE SCALE GENOMIC DNA]</scope>
    <source>
        <strain evidence="1">P6</strain>
    </source>
</reference>
<dbReference type="Proteomes" id="UP001163321">
    <property type="component" value="Chromosome 11"/>
</dbReference>
<sequence>MVRNKVRAATNPGAINIKSQLQDVQNKIRIQDTQAVNYCRNPLDKATARYSDSTRKAYPVDNAKQRHLFISIRTFVSKTNSSILSSPITTSDLASENHHMKSTSAPGVKGLTAGLYQSAPDVFGECLRIVFNDRLLRGILLRLNTSRQSCFCTRRGLKRSLVTTDPLHSCQLI</sequence>
<name>A0ACC0WNI7_9STRA</name>
<protein>
    <submittedName>
        <fullName evidence="1">Uncharacterized protein</fullName>
    </submittedName>
</protein>
<evidence type="ECO:0000313" key="1">
    <source>
        <dbReference type="EMBL" id="KAI9919594.1"/>
    </source>
</evidence>
<accession>A0ACC0WNI7</accession>
<keyword evidence="2" id="KW-1185">Reference proteome</keyword>
<gene>
    <name evidence="1" type="ORF">PsorP6_017277</name>
</gene>
<comment type="caution">
    <text evidence="1">The sequence shown here is derived from an EMBL/GenBank/DDBJ whole genome shotgun (WGS) entry which is preliminary data.</text>
</comment>
<dbReference type="EMBL" id="CM047590">
    <property type="protein sequence ID" value="KAI9919594.1"/>
    <property type="molecule type" value="Genomic_DNA"/>
</dbReference>
<organism evidence="1 2">
    <name type="scientific">Peronosclerospora sorghi</name>
    <dbReference type="NCBI Taxonomy" id="230839"/>
    <lineage>
        <taxon>Eukaryota</taxon>
        <taxon>Sar</taxon>
        <taxon>Stramenopiles</taxon>
        <taxon>Oomycota</taxon>
        <taxon>Peronosporomycetes</taxon>
        <taxon>Peronosporales</taxon>
        <taxon>Peronosporaceae</taxon>
        <taxon>Peronosclerospora</taxon>
    </lineage>
</organism>